<comment type="function">
    <text evidence="5">Plays an essential role in the survival of diffuse-type gastric cancer cells. Acts as a nucleolar anchoring protein for DDX47. May be involved in regulation of gene expression at the post-transcriptional level or in ribosome biogenesis in cancer cells.</text>
</comment>
<protein>
    <recommendedName>
        <fullName evidence="7">Nucleolar protein 8</fullName>
    </recommendedName>
</protein>
<dbReference type="CDD" id="cd12226">
    <property type="entry name" value="RRM_NOL8"/>
    <property type="match status" value="1"/>
</dbReference>
<evidence type="ECO:0000256" key="4">
    <source>
        <dbReference type="ARBA" id="ARBA00023242"/>
    </source>
</evidence>
<evidence type="ECO:0000256" key="2">
    <source>
        <dbReference type="ARBA" id="ARBA00022553"/>
    </source>
</evidence>
<dbReference type="PANTHER" id="PTHR48029">
    <property type="entry name" value="NUCLEOLAR PROTEIN 8"/>
    <property type="match status" value="1"/>
</dbReference>
<dbReference type="InterPro" id="IPR035979">
    <property type="entry name" value="RBD_domain_sf"/>
</dbReference>
<name>A0AAD1T0K2_PELCU</name>
<dbReference type="InterPro" id="IPR034138">
    <property type="entry name" value="NOP8_RRM"/>
</dbReference>
<accession>A0AAD1T0K2</accession>
<keyword evidence="3 8" id="KW-0694">RNA-binding</keyword>
<dbReference type="InterPro" id="IPR012677">
    <property type="entry name" value="Nucleotide-bd_a/b_plait_sf"/>
</dbReference>
<evidence type="ECO:0000256" key="1">
    <source>
        <dbReference type="ARBA" id="ARBA00004604"/>
    </source>
</evidence>
<evidence type="ECO:0000256" key="6">
    <source>
        <dbReference type="ARBA" id="ARBA00065066"/>
    </source>
</evidence>
<dbReference type="Proteomes" id="UP001295444">
    <property type="component" value="Chromosome 08"/>
</dbReference>
<gene>
    <name evidence="10" type="ORF">PECUL_23A004301</name>
</gene>
<proteinExistence type="predicted"/>
<comment type="subcellular location">
    <subcellularLocation>
        <location evidence="1">Nucleus</location>
        <location evidence="1">Nucleolus</location>
    </subcellularLocation>
</comment>
<evidence type="ECO:0000256" key="5">
    <source>
        <dbReference type="ARBA" id="ARBA00054821"/>
    </source>
</evidence>
<dbReference type="FunFam" id="3.30.70.330:FF:000346">
    <property type="entry name" value="Nucleolar protein 8"/>
    <property type="match status" value="1"/>
</dbReference>
<keyword evidence="11" id="KW-1185">Reference proteome</keyword>
<dbReference type="InterPro" id="IPR000504">
    <property type="entry name" value="RRM_dom"/>
</dbReference>
<dbReference type="Gene3D" id="3.30.70.330">
    <property type="match status" value="1"/>
</dbReference>
<dbReference type="EMBL" id="OW240919">
    <property type="protein sequence ID" value="CAH2312376.1"/>
    <property type="molecule type" value="Genomic_DNA"/>
</dbReference>
<dbReference type="GO" id="GO:0005730">
    <property type="term" value="C:nucleolus"/>
    <property type="evidence" value="ECO:0007669"/>
    <property type="project" value="UniProtKB-SubCell"/>
</dbReference>
<keyword evidence="2" id="KW-0597">Phosphoprotein</keyword>
<dbReference type="PROSITE" id="PS50102">
    <property type="entry name" value="RRM"/>
    <property type="match status" value="1"/>
</dbReference>
<evidence type="ECO:0000256" key="3">
    <source>
        <dbReference type="ARBA" id="ARBA00022884"/>
    </source>
</evidence>
<sequence length="181" mass="20519">METSLKRLYVGGIGPSITNDELTDRFQKFGNVNDVEIISRKDEHGNPVKTFAYLNISISDVDLRKCISTLNKTKWKGGVLQIEKAKESFLHRLSRERQETKESIKPQVDSKPDLVKSLKEAGVQDFQMKAAVPGTEVPNHKNWVVSKYGRVLPVLHLKGNDKRKISFLVQLQTTNIFTVVL</sequence>
<reference evidence="10" key="1">
    <citation type="submission" date="2022-03" db="EMBL/GenBank/DDBJ databases">
        <authorList>
            <person name="Alioto T."/>
            <person name="Alioto T."/>
            <person name="Gomez Garrido J."/>
        </authorList>
    </citation>
    <scope>NUCLEOTIDE SEQUENCE</scope>
</reference>
<dbReference type="SMART" id="SM00360">
    <property type="entry name" value="RRM"/>
    <property type="match status" value="1"/>
</dbReference>
<evidence type="ECO:0000313" key="10">
    <source>
        <dbReference type="EMBL" id="CAH2312376.1"/>
    </source>
</evidence>
<dbReference type="AlphaFoldDB" id="A0AAD1T0K2"/>
<dbReference type="GO" id="GO:1902570">
    <property type="term" value="P:protein localization to nucleolus"/>
    <property type="evidence" value="ECO:0007669"/>
    <property type="project" value="TreeGrafter"/>
</dbReference>
<evidence type="ECO:0000259" key="9">
    <source>
        <dbReference type="PROSITE" id="PS50102"/>
    </source>
</evidence>
<dbReference type="Pfam" id="PF00076">
    <property type="entry name" value="RRM_1"/>
    <property type="match status" value="1"/>
</dbReference>
<comment type="subunit">
    <text evidence="6">Interacts with the GTP form of RRAGA, RRAGC and RRAGD. Interacts with NIP7. Interacts with DDX18; the interaction is RNA-dependent. Interacts with DDX47; the interaction is RNA-dependent.</text>
</comment>
<evidence type="ECO:0000256" key="8">
    <source>
        <dbReference type="PROSITE-ProRule" id="PRU00176"/>
    </source>
</evidence>
<evidence type="ECO:0000313" key="11">
    <source>
        <dbReference type="Proteomes" id="UP001295444"/>
    </source>
</evidence>
<dbReference type="PANTHER" id="PTHR48029:SF1">
    <property type="entry name" value="NUCLEOLAR PROTEIN 8"/>
    <property type="match status" value="1"/>
</dbReference>
<organism evidence="10 11">
    <name type="scientific">Pelobates cultripes</name>
    <name type="common">Western spadefoot toad</name>
    <dbReference type="NCBI Taxonomy" id="61616"/>
    <lineage>
        <taxon>Eukaryota</taxon>
        <taxon>Metazoa</taxon>
        <taxon>Chordata</taxon>
        <taxon>Craniata</taxon>
        <taxon>Vertebrata</taxon>
        <taxon>Euteleostomi</taxon>
        <taxon>Amphibia</taxon>
        <taxon>Batrachia</taxon>
        <taxon>Anura</taxon>
        <taxon>Pelobatoidea</taxon>
        <taxon>Pelobatidae</taxon>
        <taxon>Pelobates</taxon>
    </lineage>
</organism>
<dbReference type="SUPFAM" id="SSF54928">
    <property type="entry name" value="RNA-binding domain, RBD"/>
    <property type="match status" value="1"/>
</dbReference>
<keyword evidence="4" id="KW-0539">Nucleus</keyword>
<dbReference type="GO" id="GO:0003723">
    <property type="term" value="F:RNA binding"/>
    <property type="evidence" value="ECO:0007669"/>
    <property type="project" value="UniProtKB-UniRule"/>
</dbReference>
<evidence type="ECO:0000256" key="7">
    <source>
        <dbReference type="ARBA" id="ARBA00068539"/>
    </source>
</evidence>
<feature type="domain" description="RRM" evidence="9">
    <location>
        <begin position="6"/>
        <end position="87"/>
    </location>
</feature>